<reference evidence="1" key="1">
    <citation type="submission" date="2022-08" db="EMBL/GenBank/DDBJ databases">
        <title>Genome Sequencing of Bacteroides fragilis Group Isolates with Nanopore Technology.</title>
        <authorList>
            <person name="Tisza M.J."/>
            <person name="Smith D."/>
            <person name="Dekker J.P."/>
        </authorList>
    </citation>
    <scope>NUCLEOTIDE SEQUENCE</scope>
    <source>
        <strain evidence="1">BFG-474</strain>
    </source>
</reference>
<dbReference type="Proteomes" id="UP001060260">
    <property type="component" value="Chromosome"/>
</dbReference>
<evidence type="ECO:0008006" key="3">
    <source>
        <dbReference type="Google" id="ProtNLM"/>
    </source>
</evidence>
<evidence type="ECO:0000313" key="2">
    <source>
        <dbReference type="Proteomes" id="UP001060260"/>
    </source>
</evidence>
<evidence type="ECO:0000313" key="1">
    <source>
        <dbReference type="EMBL" id="UVQ95061.1"/>
    </source>
</evidence>
<sequence length="330" mass="38353">MNKITYILGAGASYGERDKEGEIKRGVPIISEFSIAIHSLIKLLSEKCDGFTGKEKENLLLIKDELKWLSDKCGDYPTIDTYAKMLFITQKGEIYNRVKNALSIYLTLNQLFLPHDLRYDGFIASLLNEDKKFPSIDILTWNYDAQFELAYSDYSNDGKYIMKLWENLNVISKTITTKNKNEDVFSIAKLNGTALFIDRQDEKTIIDIFNGGYDLNKAIVKIGEILHYNNLYRNTLSYSWERNDEFIKTIIERVKNTTSLVIIGYSFPYVNREIDRLVIQNMEYLKKIYIQDPFADDIKENVQAILLDSRKEVTIITKKNTKQFFIPNEL</sequence>
<dbReference type="AlphaFoldDB" id="A0AA94Y098"/>
<organism evidence="1 2">
    <name type="scientific">Bacteroides caccae</name>
    <dbReference type="NCBI Taxonomy" id="47678"/>
    <lineage>
        <taxon>Bacteria</taxon>
        <taxon>Pseudomonadati</taxon>
        <taxon>Bacteroidota</taxon>
        <taxon>Bacteroidia</taxon>
        <taxon>Bacteroidales</taxon>
        <taxon>Bacteroidaceae</taxon>
        <taxon>Bacteroides</taxon>
    </lineage>
</organism>
<name>A0AA94Y098_9BACE</name>
<accession>A0AA94Y098</accession>
<protein>
    <recommendedName>
        <fullName evidence="3">SIR2-like domain-containing protein</fullName>
    </recommendedName>
</protein>
<gene>
    <name evidence="1" type="ORF">NXW23_11560</name>
</gene>
<dbReference type="EMBL" id="CP103166">
    <property type="protein sequence ID" value="UVQ95061.1"/>
    <property type="molecule type" value="Genomic_DNA"/>
</dbReference>
<proteinExistence type="predicted"/>